<protein>
    <submittedName>
        <fullName evidence="2">Uncharacterized protein</fullName>
    </submittedName>
</protein>
<dbReference type="AlphaFoldDB" id="A0A846HGW5"/>
<evidence type="ECO:0000256" key="1">
    <source>
        <dbReference type="SAM" id="MobiDB-lite"/>
    </source>
</evidence>
<accession>A0A846HGW5</accession>
<reference evidence="2 3" key="1">
    <citation type="journal article" date="2015" name="Genome Announc.">
        <title>Draft Genome Sequence of Cyanobacterium Hassallia byssoidea Strain VB512170, Isolated from Monuments in India.</title>
        <authorList>
            <person name="Singh D."/>
            <person name="Chandrababunaidu M.M."/>
            <person name="Panda A."/>
            <person name="Sen D."/>
            <person name="Bhattacharyya S."/>
            <person name="Adhikary S.P."/>
            <person name="Tripathy S."/>
        </authorList>
    </citation>
    <scope>NUCLEOTIDE SEQUENCE [LARGE SCALE GENOMIC DNA]</scope>
    <source>
        <strain evidence="2 3">VB512170</strain>
    </source>
</reference>
<dbReference type="EMBL" id="JTCM02000076">
    <property type="protein sequence ID" value="NEU75641.1"/>
    <property type="molecule type" value="Genomic_DNA"/>
</dbReference>
<dbReference type="Proteomes" id="UP000031549">
    <property type="component" value="Unassembled WGS sequence"/>
</dbReference>
<name>A0A846HGW5_9CYAN</name>
<organism evidence="2 3">
    <name type="scientific">Hassallia byssoidea VB512170</name>
    <dbReference type="NCBI Taxonomy" id="1304833"/>
    <lineage>
        <taxon>Bacteria</taxon>
        <taxon>Bacillati</taxon>
        <taxon>Cyanobacteriota</taxon>
        <taxon>Cyanophyceae</taxon>
        <taxon>Nostocales</taxon>
        <taxon>Tolypothrichaceae</taxon>
        <taxon>Hassallia</taxon>
    </lineage>
</organism>
<proteinExistence type="predicted"/>
<feature type="compositionally biased region" description="Low complexity" evidence="1">
    <location>
        <begin position="26"/>
        <end position="37"/>
    </location>
</feature>
<evidence type="ECO:0000313" key="3">
    <source>
        <dbReference type="Proteomes" id="UP000031549"/>
    </source>
</evidence>
<feature type="region of interest" description="Disordered" evidence="1">
    <location>
        <begin position="18"/>
        <end position="40"/>
    </location>
</feature>
<evidence type="ECO:0000313" key="2">
    <source>
        <dbReference type="EMBL" id="NEU75641.1"/>
    </source>
</evidence>
<comment type="caution">
    <text evidence="2">The sequence shown here is derived from an EMBL/GenBank/DDBJ whole genome shotgun (WGS) entry which is preliminary data.</text>
</comment>
<keyword evidence="3" id="KW-1185">Reference proteome</keyword>
<sequence>RLVASNCGAIAGKDGSSFTYTGRGGLPDSPDDPLTSDVVWSDTRLTNIRSRENISTSTSKPKKQTASGPRAIVFATGWVFNKEGEVTLIASQSETANFIGTPTTCQSETVPLGNNLNNPK</sequence>
<gene>
    <name evidence="2" type="ORF">PI95_024540</name>
</gene>
<feature type="non-terminal residue" evidence="2">
    <location>
        <position position="1"/>
    </location>
</feature>